<evidence type="ECO:0000256" key="2">
    <source>
        <dbReference type="SAM" id="SignalP"/>
    </source>
</evidence>
<evidence type="ECO:0000256" key="1">
    <source>
        <dbReference type="SAM" id="MobiDB-lite"/>
    </source>
</evidence>
<keyword evidence="4" id="KW-1185">Reference proteome</keyword>
<feature type="signal peptide" evidence="2">
    <location>
        <begin position="1"/>
        <end position="24"/>
    </location>
</feature>
<feature type="region of interest" description="Disordered" evidence="1">
    <location>
        <begin position="22"/>
        <end position="61"/>
    </location>
</feature>
<dbReference type="RefSeq" id="WP_133769064.1">
    <property type="nucleotide sequence ID" value="NZ_SNZR01000011.1"/>
</dbReference>
<accession>A0A4R7CBK6</accession>
<dbReference type="Proteomes" id="UP000295122">
    <property type="component" value="Unassembled WGS sequence"/>
</dbReference>
<feature type="chain" id="PRO_5020792970" description="PsiF repeat-containing protein" evidence="2">
    <location>
        <begin position="25"/>
        <end position="101"/>
    </location>
</feature>
<dbReference type="EMBL" id="SNZR01000011">
    <property type="protein sequence ID" value="TDR94137.1"/>
    <property type="molecule type" value="Genomic_DNA"/>
</dbReference>
<gene>
    <name evidence="3" type="ORF">EV668_1413</name>
</gene>
<name>A0A4R7CBK6_9HYPH</name>
<protein>
    <recommendedName>
        <fullName evidence="5">PsiF repeat-containing protein</fullName>
    </recommendedName>
</protein>
<proteinExistence type="predicted"/>
<keyword evidence="2" id="KW-0732">Signal</keyword>
<dbReference type="AlphaFoldDB" id="A0A4R7CBK6"/>
<organism evidence="3 4">
    <name type="scientific">Enterovirga rhinocerotis</name>
    <dbReference type="NCBI Taxonomy" id="1339210"/>
    <lineage>
        <taxon>Bacteria</taxon>
        <taxon>Pseudomonadati</taxon>
        <taxon>Pseudomonadota</taxon>
        <taxon>Alphaproteobacteria</taxon>
        <taxon>Hyphomicrobiales</taxon>
        <taxon>Methylobacteriaceae</taxon>
        <taxon>Enterovirga</taxon>
    </lineage>
</organism>
<sequence length="101" mass="10509">MRSVLLAAASALGLILATPLPASAQTGASPGASPGTSAPAPRAPRAARPKREPTAGQLAARERMRKCAGEWRDAKSKNATGGLKWPQFWSRCNTRMKGNAA</sequence>
<dbReference type="OrthoDB" id="8001261at2"/>
<reference evidence="3 4" key="1">
    <citation type="submission" date="2019-03" db="EMBL/GenBank/DDBJ databases">
        <title>Genomic Encyclopedia of Type Strains, Phase IV (KMG-IV): sequencing the most valuable type-strain genomes for metagenomic binning, comparative biology and taxonomic classification.</title>
        <authorList>
            <person name="Goeker M."/>
        </authorList>
    </citation>
    <scope>NUCLEOTIDE SEQUENCE [LARGE SCALE GENOMIC DNA]</scope>
    <source>
        <strain evidence="3 4">DSM 25903</strain>
    </source>
</reference>
<evidence type="ECO:0000313" key="3">
    <source>
        <dbReference type="EMBL" id="TDR94137.1"/>
    </source>
</evidence>
<feature type="compositionally biased region" description="Low complexity" evidence="1">
    <location>
        <begin position="26"/>
        <end position="46"/>
    </location>
</feature>
<evidence type="ECO:0008006" key="5">
    <source>
        <dbReference type="Google" id="ProtNLM"/>
    </source>
</evidence>
<evidence type="ECO:0000313" key="4">
    <source>
        <dbReference type="Proteomes" id="UP000295122"/>
    </source>
</evidence>
<comment type="caution">
    <text evidence="3">The sequence shown here is derived from an EMBL/GenBank/DDBJ whole genome shotgun (WGS) entry which is preliminary data.</text>
</comment>